<sequence length="195" mass="21154">MGDETAEEFSSSSSWPLIHSESLPSDADSGYEPSPAFTSARASFEWPAVVGEDDADLLHPASEMRSAAIPIPGRRQRSLWPSDTVDVATQTSLGEWPAPSEAAHPGNPRPTPDLLFLPPPLFSAASATLVNLVGTTLPPDLVPRVEEQRVPSYRLPSVLAGVQLRRIADDFARQRLAAPPNGRRRSFPLSFFRSD</sequence>
<proteinExistence type="predicted"/>
<gene>
    <name evidence="1" type="ORF">HPB50_015932</name>
</gene>
<reference evidence="1" key="1">
    <citation type="submission" date="2020-05" db="EMBL/GenBank/DDBJ databases">
        <title>Large-scale comparative analyses of tick genomes elucidate their genetic diversity and vector capacities.</title>
        <authorList>
            <person name="Jia N."/>
            <person name="Wang J."/>
            <person name="Shi W."/>
            <person name="Du L."/>
            <person name="Sun Y."/>
            <person name="Zhan W."/>
            <person name="Jiang J."/>
            <person name="Wang Q."/>
            <person name="Zhang B."/>
            <person name="Ji P."/>
            <person name="Sakyi L.B."/>
            <person name="Cui X."/>
            <person name="Yuan T."/>
            <person name="Jiang B."/>
            <person name="Yang W."/>
            <person name="Lam T.T.-Y."/>
            <person name="Chang Q."/>
            <person name="Ding S."/>
            <person name="Wang X."/>
            <person name="Zhu J."/>
            <person name="Ruan X."/>
            <person name="Zhao L."/>
            <person name="Wei J."/>
            <person name="Que T."/>
            <person name="Du C."/>
            <person name="Cheng J."/>
            <person name="Dai P."/>
            <person name="Han X."/>
            <person name="Huang E."/>
            <person name="Gao Y."/>
            <person name="Liu J."/>
            <person name="Shao H."/>
            <person name="Ye R."/>
            <person name="Li L."/>
            <person name="Wei W."/>
            <person name="Wang X."/>
            <person name="Wang C."/>
            <person name="Yang T."/>
            <person name="Huo Q."/>
            <person name="Li W."/>
            <person name="Guo W."/>
            <person name="Chen H."/>
            <person name="Zhou L."/>
            <person name="Ni X."/>
            <person name="Tian J."/>
            <person name="Zhou Y."/>
            <person name="Sheng Y."/>
            <person name="Liu T."/>
            <person name="Pan Y."/>
            <person name="Xia L."/>
            <person name="Li J."/>
            <person name="Zhao F."/>
            <person name="Cao W."/>
        </authorList>
    </citation>
    <scope>NUCLEOTIDE SEQUENCE</scope>
    <source>
        <strain evidence="1">Hyas-2018</strain>
    </source>
</reference>
<evidence type="ECO:0000313" key="1">
    <source>
        <dbReference type="EMBL" id="KAH6926257.1"/>
    </source>
</evidence>
<protein>
    <submittedName>
        <fullName evidence="1">Uncharacterized protein</fullName>
    </submittedName>
</protein>
<dbReference type="Proteomes" id="UP000821845">
    <property type="component" value="Chromosome 7"/>
</dbReference>
<name>A0ACB7RZD5_HYAAI</name>
<evidence type="ECO:0000313" key="2">
    <source>
        <dbReference type="Proteomes" id="UP000821845"/>
    </source>
</evidence>
<keyword evidence="2" id="KW-1185">Reference proteome</keyword>
<organism evidence="1 2">
    <name type="scientific">Hyalomma asiaticum</name>
    <name type="common">Tick</name>
    <dbReference type="NCBI Taxonomy" id="266040"/>
    <lineage>
        <taxon>Eukaryota</taxon>
        <taxon>Metazoa</taxon>
        <taxon>Ecdysozoa</taxon>
        <taxon>Arthropoda</taxon>
        <taxon>Chelicerata</taxon>
        <taxon>Arachnida</taxon>
        <taxon>Acari</taxon>
        <taxon>Parasitiformes</taxon>
        <taxon>Ixodida</taxon>
        <taxon>Ixodoidea</taxon>
        <taxon>Ixodidae</taxon>
        <taxon>Hyalomminae</taxon>
        <taxon>Hyalomma</taxon>
    </lineage>
</organism>
<accession>A0ACB7RZD5</accession>
<comment type="caution">
    <text evidence="1">The sequence shown here is derived from an EMBL/GenBank/DDBJ whole genome shotgun (WGS) entry which is preliminary data.</text>
</comment>
<dbReference type="EMBL" id="CM023487">
    <property type="protein sequence ID" value="KAH6926257.1"/>
    <property type="molecule type" value="Genomic_DNA"/>
</dbReference>